<dbReference type="InterPro" id="IPR029063">
    <property type="entry name" value="SAM-dependent_MTases_sf"/>
</dbReference>
<dbReference type="AlphaFoldDB" id="X1GWS8"/>
<accession>X1GWS8</accession>
<gene>
    <name evidence="1" type="ORF">S03H2_14854</name>
</gene>
<evidence type="ECO:0008006" key="2">
    <source>
        <dbReference type="Google" id="ProtNLM"/>
    </source>
</evidence>
<organism evidence="1">
    <name type="scientific">marine sediment metagenome</name>
    <dbReference type="NCBI Taxonomy" id="412755"/>
    <lineage>
        <taxon>unclassified sequences</taxon>
        <taxon>metagenomes</taxon>
        <taxon>ecological metagenomes</taxon>
    </lineage>
</organism>
<dbReference type="EMBL" id="BARU01007548">
    <property type="protein sequence ID" value="GAH46054.1"/>
    <property type="molecule type" value="Genomic_DNA"/>
</dbReference>
<comment type="caution">
    <text evidence="1">The sequence shown here is derived from an EMBL/GenBank/DDBJ whole genome shotgun (WGS) entry which is preliminary data.</text>
</comment>
<sequence length="111" mass="12569">MEIPEENWNAAQSAEYNYWIRRGIRGLNKDAINRLLYFYEIPLSFDGKVVVEVGCGLGNFLHVVTAKERIGIEPLLDKFSEVFDMDTSGIQFIKGKGESIPLPDDKADVVF</sequence>
<proteinExistence type="predicted"/>
<evidence type="ECO:0000313" key="1">
    <source>
        <dbReference type="EMBL" id="GAH46054.1"/>
    </source>
</evidence>
<dbReference type="SUPFAM" id="SSF53335">
    <property type="entry name" value="S-adenosyl-L-methionine-dependent methyltransferases"/>
    <property type="match status" value="1"/>
</dbReference>
<feature type="non-terminal residue" evidence="1">
    <location>
        <position position="111"/>
    </location>
</feature>
<dbReference type="Gene3D" id="3.40.50.150">
    <property type="entry name" value="Vaccinia Virus protein VP39"/>
    <property type="match status" value="1"/>
</dbReference>
<name>X1GWS8_9ZZZZ</name>
<protein>
    <recommendedName>
        <fullName evidence="2">Methyltransferase type 11 domain-containing protein</fullName>
    </recommendedName>
</protein>
<reference evidence="1" key="1">
    <citation type="journal article" date="2014" name="Front. Microbiol.">
        <title>High frequency of phylogenetically diverse reductive dehalogenase-homologous genes in deep subseafloor sedimentary metagenomes.</title>
        <authorList>
            <person name="Kawai M."/>
            <person name="Futagami T."/>
            <person name="Toyoda A."/>
            <person name="Takaki Y."/>
            <person name="Nishi S."/>
            <person name="Hori S."/>
            <person name="Arai W."/>
            <person name="Tsubouchi T."/>
            <person name="Morono Y."/>
            <person name="Uchiyama I."/>
            <person name="Ito T."/>
            <person name="Fujiyama A."/>
            <person name="Inagaki F."/>
            <person name="Takami H."/>
        </authorList>
    </citation>
    <scope>NUCLEOTIDE SEQUENCE</scope>
    <source>
        <strain evidence="1">Expedition CK06-06</strain>
    </source>
</reference>